<gene>
    <name evidence="13" type="ORF">FRX31_027787</name>
</gene>
<evidence type="ECO:0000313" key="14">
    <source>
        <dbReference type="Proteomes" id="UP000554482"/>
    </source>
</evidence>
<evidence type="ECO:0000256" key="4">
    <source>
        <dbReference type="ARBA" id="ARBA00022679"/>
    </source>
</evidence>
<evidence type="ECO:0000256" key="9">
    <source>
        <dbReference type="ARBA" id="ARBA00022833"/>
    </source>
</evidence>
<dbReference type="InterPro" id="IPR044231">
    <property type="entry name" value="SP1/SPL1"/>
</dbReference>
<evidence type="ECO:0000256" key="7">
    <source>
        <dbReference type="ARBA" id="ARBA00022771"/>
    </source>
</evidence>
<keyword evidence="11" id="KW-0472">Membrane</keyword>
<feature type="domain" description="E3 Ubiquitin ligase MUL1-like" evidence="12">
    <location>
        <begin position="83"/>
        <end position="131"/>
    </location>
</feature>
<comment type="catalytic activity">
    <reaction evidence="1">
        <text>S-ubiquitinyl-[E2 ubiquitin-conjugating enzyme]-L-cysteine + [acceptor protein]-L-lysine = [E2 ubiquitin-conjugating enzyme]-L-cysteine + N(6)-ubiquitinyl-[acceptor protein]-L-lysine.</text>
        <dbReference type="EC" id="2.3.2.27"/>
    </reaction>
</comment>
<proteinExistence type="predicted"/>
<dbReference type="GO" id="GO:0061630">
    <property type="term" value="F:ubiquitin protein ligase activity"/>
    <property type="evidence" value="ECO:0007669"/>
    <property type="project" value="UniProtKB-EC"/>
</dbReference>
<evidence type="ECO:0000313" key="13">
    <source>
        <dbReference type="EMBL" id="KAF5182628.1"/>
    </source>
</evidence>
<keyword evidence="10" id="KW-1133">Transmembrane helix</keyword>
<keyword evidence="9" id="KW-0862">Zinc</keyword>
<name>A0A7J6VDE3_THATH</name>
<evidence type="ECO:0000256" key="6">
    <source>
        <dbReference type="ARBA" id="ARBA00022723"/>
    </source>
</evidence>
<comment type="caution">
    <text evidence="13">The sequence shown here is derived from an EMBL/GenBank/DDBJ whole genome shotgun (WGS) entry which is preliminary data.</text>
</comment>
<keyword evidence="4" id="KW-0808">Transferase</keyword>
<dbReference type="InterPro" id="IPR022170">
    <property type="entry name" value="MUL1-like"/>
</dbReference>
<comment type="subcellular location">
    <subcellularLocation>
        <location evidence="2">Membrane</location>
        <topology evidence="2">Multi-pass membrane protein</topology>
    </subcellularLocation>
</comment>
<evidence type="ECO:0000256" key="1">
    <source>
        <dbReference type="ARBA" id="ARBA00000900"/>
    </source>
</evidence>
<dbReference type="PANTHER" id="PTHR47568:SF2">
    <property type="entry name" value="E3 UBIQUITIN-PROTEIN LIGASE SP1-RELATED"/>
    <property type="match status" value="1"/>
</dbReference>
<evidence type="ECO:0000256" key="5">
    <source>
        <dbReference type="ARBA" id="ARBA00022692"/>
    </source>
</evidence>
<keyword evidence="14" id="KW-1185">Reference proteome</keyword>
<dbReference type="EMBL" id="JABWDY010034500">
    <property type="protein sequence ID" value="KAF5182628.1"/>
    <property type="molecule type" value="Genomic_DNA"/>
</dbReference>
<dbReference type="GO" id="GO:0008270">
    <property type="term" value="F:zinc ion binding"/>
    <property type="evidence" value="ECO:0007669"/>
    <property type="project" value="UniProtKB-KW"/>
</dbReference>
<organism evidence="13 14">
    <name type="scientific">Thalictrum thalictroides</name>
    <name type="common">Rue-anemone</name>
    <name type="synonym">Anemone thalictroides</name>
    <dbReference type="NCBI Taxonomy" id="46969"/>
    <lineage>
        <taxon>Eukaryota</taxon>
        <taxon>Viridiplantae</taxon>
        <taxon>Streptophyta</taxon>
        <taxon>Embryophyta</taxon>
        <taxon>Tracheophyta</taxon>
        <taxon>Spermatophyta</taxon>
        <taxon>Magnoliopsida</taxon>
        <taxon>Ranunculales</taxon>
        <taxon>Ranunculaceae</taxon>
        <taxon>Thalictroideae</taxon>
        <taxon>Thalictrum</taxon>
    </lineage>
</organism>
<evidence type="ECO:0000256" key="2">
    <source>
        <dbReference type="ARBA" id="ARBA00004141"/>
    </source>
</evidence>
<evidence type="ECO:0000256" key="8">
    <source>
        <dbReference type="ARBA" id="ARBA00022786"/>
    </source>
</evidence>
<dbReference type="Pfam" id="PF12483">
    <property type="entry name" value="GIDE"/>
    <property type="match status" value="1"/>
</dbReference>
<reference evidence="13 14" key="1">
    <citation type="submission" date="2020-06" db="EMBL/GenBank/DDBJ databases">
        <title>Transcriptomic and genomic resources for Thalictrum thalictroides and T. hernandezii: Facilitating candidate gene discovery in an emerging model plant lineage.</title>
        <authorList>
            <person name="Arias T."/>
            <person name="Riano-Pachon D.M."/>
            <person name="Di Stilio V.S."/>
        </authorList>
    </citation>
    <scope>NUCLEOTIDE SEQUENCE [LARGE SCALE GENOMIC DNA]</scope>
    <source>
        <strain evidence="14">cv. WT478/WT964</strain>
        <tissue evidence="13">Leaves</tissue>
    </source>
</reference>
<evidence type="ECO:0000256" key="3">
    <source>
        <dbReference type="ARBA" id="ARBA00012483"/>
    </source>
</evidence>
<evidence type="ECO:0000256" key="11">
    <source>
        <dbReference type="ARBA" id="ARBA00023136"/>
    </source>
</evidence>
<keyword evidence="6" id="KW-0479">Metal-binding</keyword>
<dbReference type="EC" id="2.3.2.27" evidence="3"/>
<dbReference type="Proteomes" id="UP000554482">
    <property type="component" value="Unassembled WGS sequence"/>
</dbReference>
<protein>
    <recommendedName>
        <fullName evidence="3">RING-type E3 ubiquitin transferase</fullName>
        <ecNumber evidence="3">2.3.2.27</ecNumber>
    </recommendedName>
</protein>
<dbReference type="GO" id="GO:0016567">
    <property type="term" value="P:protein ubiquitination"/>
    <property type="evidence" value="ECO:0007669"/>
    <property type="project" value="InterPro"/>
</dbReference>
<keyword evidence="5" id="KW-0812">Transmembrane</keyword>
<dbReference type="PANTHER" id="PTHR47568">
    <property type="match status" value="1"/>
</dbReference>
<dbReference type="AlphaFoldDB" id="A0A7J6VDE3"/>
<evidence type="ECO:0000259" key="12">
    <source>
        <dbReference type="Pfam" id="PF12483"/>
    </source>
</evidence>
<evidence type="ECO:0000256" key="10">
    <source>
        <dbReference type="ARBA" id="ARBA00022989"/>
    </source>
</evidence>
<sequence>MEIEILIAAECMNLGSTCTLMNLSSQETTTTSDTKCAVNRQKHIVDCSYYIIPIKGCYLILFFSIRKNSMDRLYFGFRALAGKDGFGTIQIQRPHNRSFIVSSKSIVQPIAHDEEYTRFWKYASMVLVVVGVFAKD</sequence>
<keyword evidence="7" id="KW-0863">Zinc-finger</keyword>
<dbReference type="GO" id="GO:0016020">
    <property type="term" value="C:membrane"/>
    <property type="evidence" value="ECO:0007669"/>
    <property type="project" value="UniProtKB-SubCell"/>
</dbReference>
<accession>A0A7J6VDE3</accession>
<keyword evidence="8" id="KW-0833">Ubl conjugation pathway</keyword>